<feature type="signal peptide" evidence="3">
    <location>
        <begin position="1"/>
        <end position="26"/>
    </location>
</feature>
<name>A0AAD2FLL2_9STRA</name>
<dbReference type="PROSITE" id="PS00194">
    <property type="entry name" value="THIOREDOXIN_1"/>
    <property type="match status" value="1"/>
</dbReference>
<feature type="chain" id="PRO_5041971703" description="Thioredoxin domain-containing protein" evidence="3">
    <location>
        <begin position="27"/>
        <end position="231"/>
    </location>
</feature>
<protein>
    <recommendedName>
        <fullName evidence="4">Thioredoxin domain-containing protein</fullName>
    </recommendedName>
</protein>
<keyword evidence="2" id="KW-1133">Transmembrane helix</keyword>
<dbReference type="Gene3D" id="3.40.30.10">
    <property type="entry name" value="Glutaredoxin"/>
    <property type="match status" value="1"/>
</dbReference>
<feature type="transmembrane region" description="Helical" evidence="2">
    <location>
        <begin position="191"/>
        <end position="214"/>
    </location>
</feature>
<dbReference type="PRINTS" id="PR00421">
    <property type="entry name" value="THIOREDOXIN"/>
</dbReference>
<evidence type="ECO:0000313" key="6">
    <source>
        <dbReference type="Proteomes" id="UP001295423"/>
    </source>
</evidence>
<dbReference type="GO" id="GO:0005783">
    <property type="term" value="C:endoplasmic reticulum"/>
    <property type="evidence" value="ECO:0007669"/>
    <property type="project" value="TreeGrafter"/>
</dbReference>
<keyword evidence="2" id="KW-0812">Transmembrane</keyword>
<dbReference type="Pfam" id="PF00085">
    <property type="entry name" value="Thioredoxin"/>
    <property type="match status" value="1"/>
</dbReference>
<reference evidence="5" key="1">
    <citation type="submission" date="2023-08" db="EMBL/GenBank/DDBJ databases">
        <authorList>
            <person name="Audoor S."/>
            <person name="Bilcke G."/>
        </authorList>
    </citation>
    <scope>NUCLEOTIDE SEQUENCE</scope>
</reference>
<evidence type="ECO:0000313" key="5">
    <source>
        <dbReference type="EMBL" id="CAJ1941608.1"/>
    </source>
</evidence>
<keyword evidence="6" id="KW-1185">Reference proteome</keyword>
<dbReference type="PROSITE" id="PS51352">
    <property type="entry name" value="THIOREDOXIN_2"/>
    <property type="match status" value="1"/>
</dbReference>
<proteinExistence type="inferred from homology"/>
<evidence type="ECO:0000256" key="2">
    <source>
        <dbReference type="SAM" id="Phobius"/>
    </source>
</evidence>
<dbReference type="GO" id="GO:0006457">
    <property type="term" value="P:protein folding"/>
    <property type="evidence" value="ECO:0007669"/>
    <property type="project" value="TreeGrafter"/>
</dbReference>
<sequence length="231" mass="25438">MTRISRISHQRLLALVVLLMTSRVIAVAGADNDNDSAVVSLTSATFEHETQASTGQTTGKWLVKFYAPWCGHCKSLAPVWEDLATVVANTEEEMTDFVIAKVDCTEERDVCNRFEVRGFPTLKLIANHQVYDYKGGRTLEDLKAFLKSGDFGEGNPVPSPPSWVQQKMAENKFLAALNEDFNHIVKYRKNAAAVLVGMGVIWGMLIVAFFQMIFGGGGGSSSRKTSKAKKE</sequence>
<dbReference type="PANTHER" id="PTHR45672:SF11">
    <property type="entry name" value="PROTEIN DISULFIDE-ISOMERASE C17H9.14C"/>
    <property type="match status" value="1"/>
</dbReference>
<dbReference type="Proteomes" id="UP001295423">
    <property type="component" value="Unassembled WGS sequence"/>
</dbReference>
<dbReference type="InterPro" id="IPR017937">
    <property type="entry name" value="Thioredoxin_CS"/>
</dbReference>
<comment type="similarity">
    <text evidence="1">Belongs to the protein disulfide isomerase family.</text>
</comment>
<keyword evidence="2" id="KW-0472">Membrane</keyword>
<evidence type="ECO:0000256" key="3">
    <source>
        <dbReference type="SAM" id="SignalP"/>
    </source>
</evidence>
<dbReference type="EMBL" id="CAKOGP040001046">
    <property type="protein sequence ID" value="CAJ1941608.1"/>
    <property type="molecule type" value="Genomic_DNA"/>
</dbReference>
<dbReference type="SUPFAM" id="SSF52833">
    <property type="entry name" value="Thioredoxin-like"/>
    <property type="match status" value="1"/>
</dbReference>
<feature type="domain" description="Thioredoxin" evidence="4">
    <location>
        <begin position="37"/>
        <end position="151"/>
    </location>
</feature>
<accession>A0AAD2FLL2</accession>
<dbReference type="InterPro" id="IPR036249">
    <property type="entry name" value="Thioredoxin-like_sf"/>
</dbReference>
<dbReference type="AlphaFoldDB" id="A0AAD2FLL2"/>
<dbReference type="InterPro" id="IPR013766">
    <property type="entry name" value="Thioredoxin_domain"/>
</dbReference>
<keyword evidence="3" id="KW-0732">Signal</keyword>
<evidence type="ECO:0000259" key="4">
    <source>
        <dbReference type="PROSITE" id="PS51352"/>
    </source>
</evidence>
<dbReference type="InterPro" id="IPR051063">
    <property type="entry name" value="PDI"/>
</dbReference>
<comment type="caution">
    <text evidence="5">The sequence shown here is derived from an EMBL/GenBank/DDBJ whole genome shotgun (WGS) entry which is preliminary data.</text>
</comment>
<dbReference type="GO" id="GO:0003756">
    <property type="term" value="F:protein disulfide isomerase activity"/>
    <property type="evidence" value="ECO:0007669"/>
    <property type="project" value="TreeGrafter"/>
</dbReference>
<organism evidence="5 6">
    <name type="scientific">Cylindrotheca closterium</name>
    <dbReference type="NCBI Taxonomy" id="2856"/>
    <lineage>
        <taxon>Eukaryota</taxon>
        <taxon>Sar</taxon>
        <taxon>Stramenopiles</taxon>
        <taxon>Ochrophyta</taxon>
        <taxon>Bacillariophyta</taxon>
        <taxon>Bacillariophyceae</taxon>
        <taxon>Bacillariophycidae</taxon>
        <taxon>Bacillariales</taxon>
        <taxon>Bacillariaceae</taxon>
        <taxon>Cylindrotheca</taxon>
    </lineage>
</organism>
<dbReference type="PANTHER" id="PTHR45672">
    <property type="entry name" value="PROTEIN DISULFIDE-ISOMERASE C17H9.14C-RELATED"/>
    <property type="match status" value="1"/>
</dbReference>
<evidence type="ECO:0000256" key="1">
    <source>
        <dbReference type="ARBA" id="ARBA00006347"/>
    </source>
</evidence>
<gene>
    <name evidence="5" type="ORF">CYCCA115_LOCUS7588</name>
</gene>